<dbReference type="PANTHER" id="PTHR23504">
    <property type="entry name" value="MAJOR FACILITATOR SUPERFAMILY DOMAIN-CONTAINING PROTEIN 10"/>
    <property type="match status" value="1"/>
</dbReference>
<protein>
    <submittedName>
        <fullName evidence="8">Uncharacterized protein</fullName>
    </submittedName>
</protein>
<gene>
    <name evidence="8" type="ORF">DFH08DRAFT_815722</name>
</gene>
<feature type="transmembrane region" description="Helical" evidence="6">
    <location>
        <begin position="452"/>
        <end position="472"/>
    </location>
</feature>
<dbReference type="InterPro" id="IPR036259">
    <property type="entry name" value="MFS_trans_sf"/>
</dbReference>
<dbReference type="PANTHER" id="PTHR23504:SF15">
    <property type="entry name" value="MAJOR FACILITATOR SUPERFAMILY (MFS) PROFILE DOMAIN-CONTAINING PROTEIN"/>
    <property type="match status" value="1"/>
</dbReference>
<evidence type="ECO:0000256" key="6">
    <source>
        <dbReference type="SAM" id="Phobius"/>
    </source>
</evidence>
<evidence type="ECO:0000256" key="3">
    <source>
        <dbReference type="ARBA" id="ARBA00022692"/>
    </source>
</evidence>
<keyword evidence="2" id="KW-0813">Transport</keyword>
<evidence type="ECO:0000256" key="7">
    <source>
        <dbReference type="SAM" id="SignalP"/>
    </source>
</evidence>
<dbReference type="GO" id="GO:0016020">
    <property type="term" value="C:membrane"/>
    <property type="evidence" value="ECO:0007669"/>
    <property type="project" value="UniProtKB-SubCell"/>
</dbReference>
<feature type="transmembrane region" description="Helical" evidence="6">
    <location>
        <begin position="84"/>
        <end position="102"/>
    </location>
</feature>
<accession>A0AAD6ZN76</accession>
<evidence type="ECO:0000313" key="8">
    <source>
        <dbReference type="EMBL" id="KAJ7328977.1"/>
    </source>
</evidence>
<feature type="transmembrane region" description="Helical" evidence="6">
    <location>
        <begin position="350"/>
        <end position="369"/>
    </location>
</feature>
<evidence type="ECO:0000256" key="4">
    <source>
        <dbReference type="ARBA" id="ARBA00022989"/>
    </source>
</evidence>
<evidence type="ECO:0000256" key="2">
    <source>
        <dbReference type="ARBA" id="ARBA00022448"/>
    </source>
</evidence>
<name>A0AAD6ZN76_9AGAR</name>
<keyword evidence="3 6" id="KW-0812">Transmembrane</keyword>
<dbReference type="EMBL" id="JARIHO010000038">
    <property type="protein sequence ID" value="KAJ7328977.1"/>
    <property type="molecule type" value="Genomic_DNA"/>
</dbReference>
<dbReference type="Gene3D" id="1.20.1250.20">
    <property type="entry name" value="MFS general substrate transporter like domains"/>
    <property type="match status" value="1"/>
</dbReference>
<keyword evidence="9" id="KW-1185">Reference proteome</keyword>
<feature type="transmembrane region" description="Helical" evidence="6">
    <location>
        <begin position="275"/>
        <end position="297"/>
    </location>
</feature>
<dbReference type="Proteomes" id="UP001218218">
    <property type="component" value="Unassembled WGS sequence"/>
</dbReference>
<proteinExistence type="predicted"/>
<comment type="caution">
    <text evidence="8">The sequence shown here is derived from an EMBL/GenBank/DDBJ whole genome shotgun (WGS) entry which is preliminary data.</text>
</comment>
<feature type="signal peptide" evidence="7">
    <location>
        <begin position="1"/>
        <end position="20"/>
    </location>
</feature>
<evidence type="ECO:0000313" key="9">
    <source>
        <dbReference type="Proteomes" id="UP001218218"/>
    </source>
</evidence>
<feature type="chain" id="PRO_5042291658" evidence="7">
    <location>
        <begin position="21"/>
        <end position="489"/>
    </location>
</feature>
<dbReference type="AlphaFoldDB" id="A0AAD6ZN76"/>
<keyword evidence="7" id="KW-0732">Signal</keyword>
<evidence type="ECO:0000256" key="5">
    <source>
        <dbReference type="ARBA" id="ARBA00023136"/>
    </source>
</evidence>
<organism evidence="8 9">
    <name type="scientific">Mycena albidolilacea</name>
    <dbReference type="NCBI Taxonomy" id="1033008"/>
    <lineage>
        <taxon>Eukaryota</taxon>
        <taxon>Fungi</taxon>
        <taxon>Dikarya</taxon>
        <taxon>Basidiomycota</taxon>
        <taxon>Agaricomycotina</taxon>
        <taxon>Agaricomycetes</taxon>
        <taxon>Agaricomycetidae</taxon>
        <taxon>Agaricales</taxon>
        <taxon>Marasmiineae</taxon>
        <taxon>Mycenaceae</taxon>
        <taxon>Mycena</taxon>
    </lineage>
</organism>
<sequence length="489" mass="53358">MAPFRRSQLAILMLFQAVEALSTTLIFSLTQEVLVPPGNLLPGMEVPNTSYILAIVQESVFFVAQFLSVYSWGRASDSFGRRPILLLAPLGLASSLVGFGWSKSDSARVIFRHAQSVFNGNTGNSFASLFCQLQFNVFQQVFLIPLWRRDFKMTDASTLTYAMTFISIAWSSGSTLGPIIGQHLSNPADKWPETLGYFGLKESSPAILERKKVETPASAESTPTTLLVAEVYASYGSISVTETLTCTIRSSSVVENAMTLAKACDILTPRLLTALFNYGLFSIVQTAYLLILLPLTYPPPQSAETPSFLPDHQIFSGVLEGIHMRDIANTIIQMYMIPRIFRLLGARKTYTSSFSSLAFCISALPPLIFAARRGRLVRLAVAMMQIISNLSMSMAYSSIQVLIVHCVVQPSALSLTNSLAQMVATSARVPVSFVASTFFVAPMGVNLASGCILYILLLGTVFIGGLATSLLGEDSEAERRDDDNWGHSR</sequence>
<keyword evidence="5 6" id="KW-0472">Membrane</keyword>
<reference evidence="8" key="1">
    <citation type="submission" date="2023-03" db="EMBL/GenBank/DDBJ databases">
        <title>Massive genome expansion in bonnet fungi (Mycena s.s.) driven by repeated elements and novel gene families across ecological guilds.</title>
        <authorList>
            <consortium name="Lawrence Berkeley National Laboratory"/>
            <person name="Harder C.B."/>
            <person name="Miyauchi S."/>
            <person name="Viragh M."/>
            <person name="Kuo A."/>
            <person name="Thoen E."/>
            <person name="Andreopoulos B."/>
            <person name="Lu D."/>
            <person name="Skrede I."/>
            <person name="Drula E."/>
            <person name="Henrissat B."/>
            <person name="Morin E."/>
            <person name="Kohler A."/>
            <person name="Barry K."/>
            <person name="LaButti K."/>
            <person name="Morin E."/>
            <person name="Salamov A."/>
            <person name="Lipzen A."/>
            <person name="Mereny Z."/>
            <person name="Hegedus B."/>
            <person name="Baldrian P."/>
            <person name="Stursova M."/>
            <person name="Weitz H."/>
            <person name="Taylor A."/>
            <person name="Grigoriev I.V."/>
            <person name="Nagy L.G."/>
            <person name="Martin F."/>
            <person name="Kauserud H."/>
        </authorList>
    </citation>
    <scope>NUCLEOTIDE SEQUENCE</scope>
    <source>
        <strain evidence="8">CBHHK002</strain>
    </source>
</reference>
<keyword evidence="4 6" id="KW-1133">Transmembrane helix</keyword>
<evidence type="ECO:0000256" key="1">
    <source>
        <dbReference type="ARBA" id="ARBA00004141"/>
    </source>
</evidence>
<dbReference type="SUPFAM" id="SSF103473">
    <property type="entry name" value="MFS general substrate transporter"/>
    <property type="match status" value="1"/>
</dbReference>
<feature type="transmembrane region" description="Helical" evidence="6">
    <location>
        <begin position="51"/>
        <end position="72"/>
    </location>
</feature>
<comment type="subcellular location">
    <subcellularLocation>
        <location evidence="1">Membrane</location>
        <topology evidence="1">Multi-pass membrane protein</topology>
    </subcellularLocation>
</comment>